<feature type="transmembrane region" description="Helical" evidence="1">
    <location>
        <begin position="84"/>
        <end position="101"/>
    </location>
</feature>
<feature type="transmembrane region" description="Helical" evidence="1">
    <location>
        <begin position="107"/>
        <end position="125"/>
    </location>
</feature>
<accession>A0A412FGX6</accession>
<evidence type="ECO:0000313" key="3">
    <source>
        <dbReference type="Proteomes" id="UP000284178"/>
    </source>
</evidence>
<dbReference type="GeneID" id="83017074"/>
<keyword evidence="1" id="KW-0472">Membrane</keyword>
<sequence>MFIFSSGNQESFYEMQDKINRKLRSLRRLGLVLAAVLVVLGIVLLFCPQSVVLWIERGIAVILGLVGIVEILDYLSTSALFRQSLTIVRGLFDLLIAVLLLRADAEMVITVFAVLLGVSAIVIGIHKLDYAMKLNYFRVEGSGMAIAGGVLSVIAGICFLISPLSSAIVLTTLIAAYCILGGIALFIEMLSFKNR</sequence>
<dbReference type="PANTHER" id="PTHR34989:SF1">
    <property type="entry name" value="PROTEIN HDED"/>
    <property type="match status" value="1"/>
</dbReference>
<dbReference type="Gene3D" id="1.20.5.780">
    <property type="entry name" value="Single helix bin"/>
    <property type="match status" value="1"/>
</dbReference>
<feature type="transmembrane region" description="Helical" evidence="1">
    <location>
        <begin position="29"/>
        <end position="46"/>
    </location>
</feature>
<dbReference type="GO" id="GO:0005886">
    <property type="term" value="C:plasma membrane"/>
    <property type="evidence" value="ECO:0007669"/>
    <property type="project" value="TreeGrafter"/>
</dbReference>
<keyword evidence="1" id="KW-1133">Transmembrane helix</keyword>
<evidence type="ECO:0000256" key="1">
    <source>
        <dbReference type="SAM" id="Phobius"/>
    </source>
</evidence>
<evidence type="ECO:0008006" key="4">
    <source>
        <dbReference type="Google" id="ProtNLM"/>
    </source>
</evidence>
<keyword evidence="1" id="KW-0812">Transmembrane</keyword>
<evidence type="ECO:0000313" key="2">
    <source>
        <dbReference type="EMBL" id="RGR67402.1"/>
    </source>
</evidence>
<keyword evidence="3" id="KW-1185">Reference proteome</keyword>
<dbReference type="Pfam" id="PF03729">
    <property type="entry name" value="DUF308"/>
    <property type="match status" value="2"/>
</dbReference>
<feature type="transmembrane region" description="Helical" evidence="1">
    <location>
        <begin position="52"/>
        <end position="72"/>
    </location>
</feature>
<proteinExistence type="predicted"/>
<dbReference type="AlphaFoldDB" id="A0A412FGX6"/>
<name>A0A412FGX6_9FIRM</name>
<dbReference type="Proteomes" id="UP000284178">
    <property type="component" value="Unassembled WGS sequence"/>
</dbReference>
<dbReference type="RefSeq" id="WP_117896235.1">
    <property type="nucleotide sequence ID" value="NZ_CABJCV010000032.1"/>
</dbReference>
<reference evidence="2 3" key="1">
    <citation type="submission" date="2018-08" db="EMBL/GenBank/DDBJ databases">
        <title>A genome reference for cultivated species of the human gut microbiota.</title>
        <authorList>
            <person name="Zou Y."/>
            <person name="Xue W."/>
            <person name="Luo G."/>
        </authorList>
    </citation>
    <scope>NUCLEOTIDE SEQUENCE [LARGE SCALE GENOMIC DNA]</scope>
    <source>
        <strain evidence="2 3">AF24-29</strain>
    </source>
</reference>
<feature type="transmembrane region" description="Helical" evidence="1">
    <location>
        <begin position="168"/>
        <end position="187"/>
    </location>
</feature>
<dbReference type="InterPro" id="IPR005325">
    <property type="entry name" value="DUF308_memb"/>
</dbReference>
<protein>
    <recommendedName>
        <fullName evidence="4">DUF308 domain-containing protein</fullName>
    </recommendedName>
</protein>
<feature type="transmembrane region" description="Helical" evidence="1">
    <location>
        <begin position="137"/>
        <end position="162"/>
    </location>
</feature>
<organism evidence="2 3">
    <name type="scientific">Holdemania filiformis</name>
    <dbReference type="NCBI Taxonomy" id="61171"/>
    <lineage>
        <taxon>Bacteria</taxon>
        <taxon>Bacillati</taxon>
        <taxon>Bacillota</taxon>
        <taxon>Erysipelotrichia</taxon>
        <taxon>Erysipelotrichales</taxon>
        <taxon>Erysipelotrichaceae</taxon>
        <taxon>Holdemania</taxon>
    </lineage>
</organism>
<gene>
    <name evidence="2" type="ORF">DWY25_16895</name>
</gene>
<dbReference type="PANTHER" id="PTHR34989">
    <property type="entry name" value="PROTEIN HDED"/>
    <property type="match status" value="1"/>
</dbReference>
<dbReference type="InterPro" id="IPR052712">
    <property type="entry name" value="Acid_resist_chaperone_HdeD"/>
</dbReference>
<dbReference type="EMBL" id="QRUP01000032">
    <property type="protein sequence ID" value="RGR67402.1"/>
    <property type="molecule type" value="Genomic_DNA"/>
</dbReference>
<comment type="caution">
    <text evidence="2">The sequence shown here is derived from an EMBL/GenBank/DDBJ whole genome shotgun (WGS) entry which is preliminary data.</text>
</comment>